<gene>
    <name evidence="1" type="ORF">CPELLU_LOCUS21347</name>
</gene>
<accession>A0A9N9KIN8</accession>
<dbReference type="Proteomes" id="UP000789759">
    <property type="component" value="Unassembled WGS sequence"/>
</dbReference>
<reference evidence="1" key="1">
    <citation type="submission" date="2021-06" db="EMBL/GenBank/DDBJ databases">
        <authorList>
            <person name="Kallberg Y."/>
            <person name="Tangrot J."/>
            <person name="Rosling A."/>
        </authorList>
    </citation>
    <scope>NUCLEOTIDE SEQUENCE</scope>
    <source>
        <strain evidence="1">FL966</strain>
    </source>
</reference>
<sequence>IKGLTELIFPNNQFELLMKRATRLYLYEIPKNIIDSKQIEVVNEDTALSFLSL</sequence>
<organism evidence="1 2">
    <name type="scientific">Cetraspora pellucida</name>
    <dbReference type="NCBI Taxonomy" id="1433469"/>
    <lineage>
        <taxon>Eukaryota</taxon>
        <taxon>Fungi</taxon>
        <taxon>Fungi incertae sedis</taxon>
        <taxon>Mucoromycota</taxon>
        <taxon>Glomeromycotina</taxon>
        <taxon>Glomeromycetes</taxon>
        <taxon>Diversisporales</taxon>
        <taxon>Gigasporaceae</taxon>
        <taxon>Cetraspora</taxon>
    </lineage>
</organism>
<feature type="non-terminal residue" evidence="1">
    <location>
        <position position="1"/>
    </location>
</feature>
<evidence type="ECO:0000313" key="2">
    <source>
        <dbReference type="Proteomes" id="UP000789759"/>
    </source>
</evidence>
<name>A0A9N9KIN8_9GLOM</name>
<protein>
    <submittedName>
        <fullName evidence="1">17277_t:CDS:1</fullName>
    </submittedName>
</protein>
<dbReference type="EMBL" id="CAJVQA010077738">
    <property type="protein sequence ID" value="CAG8836115.1"/>
    <property type="molecule type" value="Genomic_DNA"/>
</dbReference>
<proteinExistence type="predicted"/>
<comment type="caution">
    <text evidence="1">The sequence shown here is derived from an EMBL/GenBank/DDBJ whole genome shotgun (WGS) entry which is preliminary data.</text>
</comment>
<dbReference type="OrthoDB" id="10442781at2759"/>
<keyword evidence="2" id="KW-1185">Reference proteome</keyword>
<feature type="non-terminal residue" evidence="1">
    <location>
        <position position="53"/>
    </location>
</feature>
<dbReference type="AlphaFoldDB" id="A0A9N9KIN8"/>
<evidence type="ECO:0000313" key="1">
    <source>
        <dbReference type="EMBL" id="CAG8836115.1"/>
    </source>
</evidence>